<dbReference type="InterPro" id="IPR027417">
    <property type="entry name" value="P-loop_NTPase"/>
</dbReference>
<dbReference type="Gene3D" id="1.10.1790.10">
    <property type="entry name" value="PRD domain"/>
    <property type="match status" value="1"/>
</dbReference>
<comment type="caution">
    <text evidence="7">The sequence shown here is derived from an EMBL/GenBank/DDBJ whole genome shotgun (WGS) entry which is preliminary data.</text>
</comment>
<dbReference type="PROSITE" id="PS50045">
    <property type="entry name" value="SIGMA54_INTERACT_4"/>
    <property type="match status" value="1"/>
</dbReference>
<dbReference type="PANTHER" id="PTHR32071:SF38">
    <property type="entry name" value="PSP OPERON TRANSCRIPTIONAL ACTIVATOR"/>
    <property type="match status" value="1"/>
</dbReference>
<dbReference type="SMART" id="SM00382">
    <property type="entry name" value="AAA"/>
    <property type="match status" value="1"/>
</dbReference>
<feature type="domain" description="Sigma-54 factor interaction" evidence="4">
    <location>
        <begin position="100"/>
        <end position="334"/>
    </location>
</feature>
<dbReference type="RefSeq" id="WP_186998497.1">
    <property type="nucleotide sequence ID" value="NZ_JACRWH010000003.1"/>
</dbReference>
<dbReference type="Pfam" id="PF00874">
    <property type="entry name" value="PRD"/>
    <property type="match status" value="1"/>
</dbReference>
<dbReference type="Gene3D" id="1.10.8.60">
    <property type="match status" value="1"/>
</dbReference>
<dbReference type="PROSITE" id="PS51372">
    <property type="entry name" value="PRD_2"/>
    <property type="match status" value="2"/>
</dbReference>
<dbReference type="CDD" id="cd00009">
    <property type="entry name" value="AAA"/>
    <property type="match status" value="1"/>
</dbReference>
<evidence type="ECO:0000256" key="2">
    <source>
        <dbReference type="ARBA" id="ARBA00022741"/>
    </source>
</evidence>
<keyword evidence="8" id="KW-1185">Reference proteome</keyword>
<dbReference type="InterPro" id="IPR036662">
    <property type="entry name" value="PTS_EIIA_man-typ_sf"/>
</dbReference>
<dbReference type="InterPro" id="IPR002078">
    <property type="entry name" value="Sigma_54_int"/>
</dbReference>
<organism evidence="7 8">
    <name type="scientific">Holdemanella hominis</name>
    <dbReference type="NCBI Taxonomy" id="2764327"/>
    <lineage>
        <taxon>Bacteria</taxon>
        <taxon>Bacillati</taxon>
        <taxon>Bacillota</taxon>
        <taxon>Erysipelotrichia</taxon>
        <taxon>Erysipelotrichales</taxon>
        <taxon>Erysipelotrichaceae</taxon>
        <taxon>Holdemanella</taxon>
    </lineage>
</organism>
<gene>
    <name evidence="7" type="ORF">H8911_01645</name>
</gene>
<dbReference type="Pfam" id="PF03610">
    <property type="entry name" value="EIIA-man"/>
    <property type="match status" value="1"/>
</dbReference>
<evidence type="ECO:0000256" key="1">
    <source>
        <dbReference type="ARBA" id="ARBA00022679"/>
    </source>
</evidence>
<dbReference type="Pfam" id="PF00158">
    <property type="entry name" value="Sigma54_activat"/>
    <property type="match status" value="1"/>
</dbReference>
<sequence length="910" mass="104897">METKLSEYIKENTISGEYEKNSALIVGKVLGFSRNWVSQNLNDYYNTGALIKINSRPVLFLDKEVISKQYNTSLPKNIFGSIEELMEFLEVEDKKDFQALNGYDGSLRGVVETCKASISYPPNGLPTLLYGQTGTGKSLIARKIYEYGINQGILKKDAEFVHVNCSEYANNPELLTAYLFGYKKGAFTGADHDNPGLIHQADGGVLFLDEVHCLKPECQEKLFLFMDNGSYRQIGDNENVYHSNVFLVFATTEDPKKALLKTLLRRIPIQIHIPSLEQRGLKEKADLIVYLLEYESKQIQKEIRISSLAYQTLLNTVFEGNVGELENCIRQTCMTALFMNKNKEYIEINNLHLPNTLNFANRTISFMEHHVLTIDQLKEESKKDTDKTVLKEVDKWTVKLQNNEILIDEYFDHIYLHVSKQINQILFSDQSELYASNINIIDSLKAIIEMVNQKYRCNLKDKDINVICMYLVDYFSNYSTYSKLNTDSYDVFIGLIKKYYVNEYKLVSAMNELIESHLNLYVNEFFLSCLALYLSKALTLSEQQQRVGVILAHGYATASSIASSVNEMLGQYVFEAIDMPLDTTTDQILVKLKSFIDRYTKIKDLILLVDMGSLEKIYDHLSHITNFNIAIANNVSTKFALFVGEGISKNEPLKHIFDESIGMLDTNYKITERKEKEKIILCSCATGMGTAEKLKEILEESLPEKIPVKVLTYDYSTLVKNQLESDFFDRYEVICIIGTLDPKIPNLKFVSLENFIMNESFDFLWTYFEGMITPAEMNQFQQNLLKNFSLTNIIMSLTFLNPDKLLEYVADSLNVLQREMNIVFSNNICFGLYVHICCLIERLVLKEGIDVYTKSIDECSLLFKEFYYQLKESFQKVEKYYRIDIPVEEAEYIYMYINNMKESQSNEDDE</sequence>
<dbReference type="SUPFAM" id="SSF53062">
    <property type="entry name" value="PTS system fructose IIA component-like"/>
    <property type="match status" value="1"/>
</dbReference>
<dbReference type="EMBL" id="JACRWH010000003">
    <property type="protein sequence ID" value="MBC6011463.1"/>
    <property type="molecule type" value="Genomic_DNA"/>
</dbReference>
<keyword evidence="1" id="KW-0808">Transferase</keyword>
<dbReference type="InterPro" id="IPR003593">
    <property type="entry name" value="AAA+_ATPase"/>
</dbReference>
<dbReference type="SUPFAM" id="SSF52540">
    <property type="entry name" value="P-loop containing nucleoside triphosphate hydrolases"/>
    <property type="match status" value="1"/>
</dbReference>
<dbReference type="InterPro" id="IPR058031">
    <property type="entry name" value="AAA_lid_NorR"/>
</dbReference>
<evidence type="ECO:0000259" key="4">
    <source>
        <dbReference type="PROSITE" id="PS50045"/>
    </source>
</evidence>
<dbReference type="Gene3D" id="3.40.50.510">
    <property type="entry name" value="Phosphotransferase system, mannose-type IIA component"/>
    <property type="match status" value="1"/>
</dbReference>
<evidence type="ECO:0000313" key="7">
    <source>
        <dbReference type="EMBL" id="MBC6011463.1"/>
    </source>
</evidence>
<evidence type="ECO:0000313" key="8">
    <source>
        <dbReference type="Proteomes" id="UP000649075"/>
    </source>
</evidence>
<dbReference type="Pfam" id="PF25601">
    <property type="entry name" value="AAA_lid_14"/>
    <property type="match status" value="1"/>
</dbReference>
<evidence type="ECO:0000256" key="3">
    <source>
        <dbReference type="ARBA" id="ARBA00022840"/>
    </source>
</evidence>
<dbReference type="InterPro" id="IPR004701">
    <property type="entry name" value="PTS_EIIA_man-typ"/>
</dbReference>
<protein>
    <submittedName>
        <fullName evidence="7">Sigma 54-interacting transcriptional regulator</fullName>
    </submittedName>
</protein>
<dbReference type="PANTHER" id="PTHR32071">
    <property type="entry name" value="TRANSCRIPTIONAL REGULATORY PROTEIN"/>
    <property type="match status" value="1"/>
</dbReference>
<keyword evidence="3" id="KW-0067">ATP-binding</keyword>
<proteinExistence type="predicted"/>
<dbReference type="PROSITE" id="PS51096">
    <property type="entry name" value="PTS_EIIA_TYPE_4"/>
    <property type="match status" value="1"/>
</dbReference>
<evidence type="ECO:0000259" key="5">
    <source>
        <dbReference type="PROSITE" id="PS51096"/>
    </source>
</evidence>
<name>A0ABR7KFG4_9FIRM</name>
<keyword evidence="2" id="KW-0547">Nucleotide-binding</keyword>
<feature type="domain" description="PTS EIIA type-4" evidence="5">
    <location>
        <begin position="545"/>
        <end position="679"/>
    </location>
</feature>
<dbReference type="Gene3D" id="3.40.50.300">
    <property type="entry name" value="P-loop containing nucleotide triphosphate hydrolases"/>
    <property type="match status" value="1"/>
</dbReference>
<dbReference type="Proteomes" id="UP000649075">
    <property type="component" value="Unassembled WGS sequence"/>
</dbReference>
<accession>A0ABR7KFG4</accession>
<dbReference type="SUPFAM" id="SSF63520">
    <property type="entry name" value="PTS-regulatory domain, PRD"/>
    <property type="match status" value="1"/>
</dbReference>
<reference evidence="7 8" key="1">
    <citation type="submission" date="2020-08" db="EMBL/GenBank/DDBJ databases">
        <authorList>
            <person name="Liu C."/>
            <person name="Sun Q."/>
        </authorList>
    </citation>
    <scope>NUCLEOTIDE SEQUENCE [LARGE SCALE GENOMIC DNA]</scope>
    <source>
        <strain evidence="7 8">L34</strain>
    </source>
</reference>
<dbReference type="InterPro" id="IPR011608">
    <property type="entry name" value="PRD"/>
</dbReference>
<feature type="domain" description="PRD" evidence="6">
    <location>
        <begin position="800"/>
        <end position="907"/>
    </location>
</feature>
<dbReference type="InterPro" id="IPR036634">
    <property type="entry name" value="PRD_sf"/>
</dbReference>
<feature type="domain" description="PRD" evidence="6">
    <location>
        <begin position="435"/>
        <end position="544"/>
    </location>
</feature>
<evidence type="ECO:0000259" key="6">
    <source>
        <dbReference type="PROSITE" id="PS51372"/>
    </source>
</evidence>